<organism evidence="1 2">
    <name type="scientific">Enhygromyxa salina</name>
    <dbReference type="NCBI Taxonomy" id="215803"/>
    <lineage>
        <taxon>Bacteria</taxon>
        <taxon>Pseudomonadati</taxon>
        <taxon>Myxococcota</taxon>
        <taxon>Polyangia</taxon>
        <taxon>Nannocystales</taxon>
        <taxon>Nannocystaceae</taxon>
        <taxon>Enhygromyxa</taxon>
    </lineage>
</organism>
<evidence type="ECO:0000313" key="2">
    <source>
        <dbReference type="Proteomes" id="UP000237968"/>
    </source>
</evidence>
<sequence length="77" mass="8415">MQGRPARGAVLASHRGVLDQPLPQPLDLCGVIPADRDEERPMTALEALVCSEGLRERAGLSMLAPCEEHSWPELELQ</sequence>
<dbReference type="Proteomes" id="UP000237968">
    <property type="component" value="Unassembled WGS sequence"/>
</dbReference>
<proteinExistence type="predicted"/>
<reference evidence="1 2" key="1">
    <citation type="submission" date="2018-03" db="EMBL/GenBank/DDBJ databases">
        <title>Draft Genome Sequences of the Obligatory Marine Myxobacteria Enhygromyxa salina SWB005.</title>
        <authorList>
            <person name="Poehlein A."/>
            <person name="Moghaddam J.A."/>
            <person name="Harms H."/>
            <person name="Alanjari M."/>
            <person name="Koenig G.M."/>
            <person name="Daniel R."/>
            <person name="Schaeberle T.F."/>
        </authorList>
    </citation>
    <scope>NUCLEOTIDE SEQUENCE [LARGE SCALE GENOMIC DNA]</scope>
    <source>
        <strain evidence="1 2">SWB005</strain>
    </source>
</reference>
<comment type="caution">
    <text evidence="1">The sequence shown here is derived from an EMBL/GenBank/DDBJ whole genome shotgun (WGS) entry which is preliminary data.</text>
</comment>
<gene>
    <name evidence="1" type="ORF">ENSA5_49850</name>
</gene>
<keyword evidence="2" id="KW-1185">Reference proteome</keyword>
<accession>A0A2S9XHJ7</accession>
<dbReference type="EMBL" id="PVNK01000214">
    <property type="protein sequence ID" value="PRP92354.1"/>
    <property type="molecule type" value="Genomic_DNA"/>
</dbReference>
<evidence type="ECO:0000313" key="1">
    <source>
        <dbReference type="EMBL" id="PRP92354.1"/>
    </source>
</evidence>
<protein>
    <submittedName>
        <fullName evidence="1">Uncharacterized protein</fullName>
    </submittedName>
</protein>
<name>A0A2S9XHJ7_9BACT</name>
<dbReference type="AlphaFoldDB" id="A0A2S9XHJ7"/>